<keyword evidence="5 9" id="KW-0804">Transcription</keyword>
<evidence type="ECO:0000256" key="4">
    <source>
        <dbReference type="ARBA" id="ARBA00023015"/>
    </source>
</evidence>
<comment type="caution">
    <text evidence="12">The sequence shown here is derived from an EMBL/GenBank/DDBJ whole genome shotgun (WGS) entry which is preliminary data.</text>
</comment>
<evidence type="ECO:0000256" key="9">
    <source>
        <dbReference type="PIRNR" id="PIRNR009415"/>
    </source>
</evidence>
<dbReference type="EMBL" id="MU838998">
    <property type="protein sequence ID" value="KAK1771635.1"/>
    <property type="molecule type" value="Genomic_DNA"/>
</dbReference>
<keyword evidence="6 9" id="KW-0539">Nucleus</keyword>
<dbReference type="InterPro" id="IPR003194">
    <property type="entry name" value="TFIIA_gsu"/>
</dbReference>
<evidence type="ECO:0000256" key="6">
    <source>
        <dbReference type="ARBA" id="ARBA00023242"/>
    </source>
</evidence>
<protein>
    <recommendedName>
        <fullName evidence="3 9">Transcription initiation factor IIA subunit 2</fullName>
    </recommendedName>
</protein>
<dbReference type="GO" id="GO:0006367">
    <property type="term" value="P:transcription initiation at RNA polymerase II promoter"/>
    <property type="evidence" value="ECO:0007669"/>
    <property type="project" value="InterPro"/>
</dbReference>
<dbReference type="Proteomes" id="UP001244011">
    <property type="component" value="Unassembled WGS sequence"/>
</dbReference>
<evidence type="ECO:0000256" key="8">
    <source>
        <dbReference type="ARBA" id="ARBA00063181"/>
    </source>
</evidence>
<feature type="domain" description="Transcription initiation factor IIA gamma subunit N-terminal" evidence="10">
    <location>
        <begin position="8"/>
        <end position="54"/>
    </location>
</feature>
<dbReference type="RefSeq" id="XP_060287848.1">
    <property type="nucleotide sequence ID" value="XM_060426720.1"/>
</dbReference>
<dbReference type="GeneID" id="85309907"/>
<reference evidence="12" key="1">
    <citation type="submission" date="2023-06" db="EMBL/GenBank/DDBJ databases">
        <title>Genome-scale phylogeny and comparative genomics of the fungal order Sordariales.</title>
        <authorList>
            <consortium name="Lawrence Berkeley National Laboratory"/>
            <person name="Hensen N."/>
            <person name="Bonometti L."/>
            <person name="Westerberg I."/>
            <person name="Brannstrom I.O."/>
            <person name="Guillou S."/>
            <person name="Cros-Aarteil S."/>
            <person name="Calhoun S."/>
            <person name="Haridas S."/>
            <person name="Kuo A."/>
            <person name="Mondo S."/>
            <person name="Pangilinan J."/>
            <person name="Riley R."/>
            <person name="Labutti K."/>
            <person name="Andreopoulos B."/>
            <person name="Lipzen A."/>
            <person name="Chen C."/>
            <person name="Yanf M."/>
            <person name="Daum C."/>
            <person name="Ng V."/>
            <person name="Clum A."/>
            <person name="Steindorff A."/>
            <person name="Ohm R."/>
            <person name="Martin F."/>
            <person name="Silar P."/>
            <person name="Natvig D."/>
            <person name="Lalanne C."/>
            <person name="Gautier V."/>
            <person name="Ament-Velasquez S.L."/>
            <person name="Kruys A."/>
            <person name="Hutchinson M.I."/>
            <person name="Powell A.J."/>
            <person name="Barry K."/>
            <person name="Miller A.N."/>
            <person name="Grigoriev I.V."/>
            <person name="Debuchy R."/>
            <person name="Gladieux P."/>
            <person name="Thoren M.H."/>
            <person name="Johannesson H."/>
        </authorList>
    </citation>
    <scope>NUCLEOTIDE SEQUENCE</scope>
    <source>
        <strain evidence="12">8032-3</strain>
    </source>
</reference>
<evidence type="ECO:0000313" key="12">
    <source>
        <dbReference type="EMBL" id="KAK1771635.1"/>
    </source>
</evidence>
<dbReference type="PANTHER" id="PTHR10966">
    <property type="entry name" value="TRANSCRIPTION INITIATION FACTOR IIA SUBUNIT 2"/>
    <property type="match status" value="1"/>
</dbReference>
<evidence type="ECO:0000256" key="5">
    <source>
        <dbReference type="ARBA" id="ARBA00023163"/>
    </source>
</evidence>
<comment type="subunit">
    <text evidence="8">TFIIA is a heterodimer composed of the large TOA1 and the small TOA2 subunits.</text>
</comment>
<evidence type="ECO:0000259" key="11">
    <source>
        <dbReference type="Pfam" id="PF02751"/>
    </source>
</evidence>
<comment type="function">
    <text evidence="7">TFIIA is a component of the transcription machinery of RNA polymerase II and plays an important role in transcriptional activation. TFIIA in a complex with TBP mediates transcriptional activity.</text>
</comment>
<organism evidence="12 13">
    <name type="scientific">Phialemonium atrogriseum</name>
    <dbReference type="NCBI Taxonomy" id="1093897"/>
    <lineage>
        <taxon>Eukaryota</taxon>
        <taxon>Fungi</taxon>
        <taxon>Dikarya</taxon>
        <taxon>Ascomycota</taxon>
        <taxon>Pezizomycotina</taxon>
        <taxon>Sordariomycetes</taxon>
        <taxon>Sordariomycetidae</taxon>
        <taxon>Cephalothecales</taxon>
        <taxon>Cephalothecaceae</taxon>
        <taxon>Phialemonium</taxon>
    </lineage>
</organism>
<dbReference type="GO" id="GO:0005672">
    <property type="term" value="C:transcription factor TFIIA complex"/>
    <property type="evidence" value="ECO:0007669"/>
    <property type="project" value="InterPro"/>
</dbReference>
<name>A0AAJ0C7L2_9PEZI</name>
<evidence type="ECO:0000313" key="13">
    <source>
        <dbReference type="Proteomes" id="UP001244011"/>
    </source>
</evidence>
<dbReference type="InterPro" id="IPR009088">
    <property type="entry name" value="TFIIA_b-brl"/>
</dbReference>
<evidence type="ECO:0000256" key="2">
    <source>
        <dbReference type="ARBA" id="ARBA00007675"/>
    </source>
</evidence>
<gene>
    <name evidence="12" type="ORF">QBC33DRAFT_524244</name>
</gene>
<feature type="domain" description="Transcription initiation factor IIA gamma subunit C-terminal" evidence="11">
    <location>
        <begin position="65"/>
        <end position="108"/>
    </location>
</feature>
<dbReference type="FunFam" id="1.10.287.190:FF:000001">
    <property type="entry name" value="Transcription initiation factor IIA subunit 2"/>
    <property type="match status" value="1"/>
</dbReference>
<dbReference type="InterPro" id="IPR015872">
    <property type="entry name" value="TFIIA_gsu_N"/>
</dbReference>
<sequence length="114" mass="12891">MASNGPTFYELYRRSSIGMTLTDTLDDLIGEQRIDPQLAMKILSNFDRAIAETLSDKVKARLTFKGSLDTYRFCDEVWTFLIKNVTFKMENGAQTVTADKVKIVSCNAKRPEGQ</sequence>
<dbReference type="InterPro" id="IPR015871">
    <property type="entry name" value="TFIIA_gsu_C"/>
</dbReference>
<evidence type="ECO:0000256" key="3">
    <source>
        <dbReference type="ARBA" id="ARBA00019928"/>
    </source>
</evidence>
<dbReference type="Pfam" id="PF02268">
    <property type="entry name" value="TFIIA_gamma_N"/>
    <property type="match status" value="1"/>
</dbReference>
<dbReference type="SUPFAM" id="SSF47396">
    <property type="entry name" value="Transcription factor IIA (TFIIA), alpha-helical domain"/>
    <property type="match status" value="1"/>
</dbReference>
<accession>A0AAJ0C7L2</accession>
<dbReference type="PIRSF" id="PIRSF009415">
    <property type="entry name" value="Hum_TFIIA_gamma"/>
    <property type="match status" value="1"/>
</dbReference>
<dbReference type="Gene3D" id="1.10.287.190">
    <property type="entry name" value="Transcription factor IIA gamma subunit, alpha-helical domain"/>
    <property type="match status" value="1"/>
</dbReference>
<dbReference type="FunFam" id="2.30.18.10:FF:000003">
    <property type="entry name" value="Transcription initiation factor IIA subunit 2"/>
    <property type="match status" value="1"/>
</dbReference>
<dbReference type="Gene3D" id="2.30.18.10">
    <property type="entry name" value="Transcription factor IIA (TFIIA), beta-barrel domain"/>
    <property type="match status" value="1"/>
</dbReference>
<dbReference type="InterPro" id="IPR009083">
    <property type="entry name" value="TFIIA_a-hlx"/>
</dbReference>
<dbReference type="CDD" id="cd10014">
    <property type="entry name" value="TFIIA_gamma_C"/>
    <property type="match status" value="1"/>
</dbReference>
<evidence type="ECO:0000256" key="7">
    <source>
        <dbReference type="ARBA" id="ARBA00024733"/>
    </source>
</evidence>
<evidence type="ECO:0000256" key="1">
    <source>
        <dbReference type="ARBA" id="ARBA00004123"/>
    </source>
</evidence>
<keyword evidence="13" id="KW-1185">Reference proteome</keyword>
<dbReference type="SUPFAM" id="SSF50784">
    <property type="entry name" value="Transcription factor IIA (TFIIA), beta-barrel domain"/>
    <property type="match status" value="1"/>
</dbReference>
<dbReference type="CDD" id="cd10145">
    <property type="entry name" value="TFIIA_gamma_N"/>
    <property type="match status" value="1"/>
</dbReference>
<comment type="subcellular location">
    <subcellularLocation>
        <location evidence="1 9">Nucleus</location>
    </subcellularLocation>
</comment>
<comment type="similarity">
    <text evidence="2 9">Belongs to the TFIIA subunit 2 family.</text>
</comment>
<dbReference type="Pfam" id="PF02751">
    <property type="entry name" value="TFIIA_gamma_C"/>
    <property type="match status" value="1"/>
</dbReference>
<dbReference type="AlphaFoldDB" id="A0AAJ0C7L2"/>
<proteinExistence type="inferred from homology"/>
<evidence type="ECO:0000259" key="10">
    <source>
        <dbReference type="Pfam" id="PF02268"/>
    </source>
</evidence>
<keyword evidence="4 9" id="KW-0805">Transcription regulation</keyword>